<protein>
    <recommendedName>
        <fullName evidence="3">Lipocalin-like domain-containing protein</fullName>
    </recommendedName>
</protein>
<dbReference type="Proteomes" id="UP000658793">
    <property type="component" value="Unassembled WGS sequence"/>
</dbReference>
<proteinExistence type="predicted"/>
<evidence type="ECO:0008006" key="3">
    <source>
        <dbReference type="Google" id="ProtNLM"/>
    </source>
</evidence>
<keyword evidence="2" id="KW-1185">Reference proteome</keyword>
<sequence length="136" mass="15456">MGKVQQLYWIGLIFLFSFCTLTNDGKNTQDINAVVGTWYWKESKGGIGGSEIITPKSTGVHKKLVFAANKKVTVFTNGIETGSYTYTIKRGNSFIDDKEHYLLTFSEMSYVIQYIDKQYLSIQDNFVDGYVLTYAK</sequence>
<comment type="caution">
    <text evidence="1">The sequence shown here is derived from an EMBL/GenBank/DDBJ whole genome shotgun (WGS) entry which is preliminary data.</text>
</comment>
<dbReference type="EMBL" id="BMGA01000003">
    <property type="protein sequence ID" value="GGA77364.1"/>
    <property type="molecule type" value="Genomic_DNA"/>
</dbReference>
<dbReference type="RefSeq" id="WP_188493925.1">
    <property type="nucleotide sequence ID" value="NZ_BMGA01000003.1"/>
</dbReference>
<gene>
    <name evidence="1" type="ORF">GCM10008015_17560</name>
</gene>
<organism evidence="1 2">
    <name type="scientific">Flavobacterium palustre</name>
    <dbReference type="NCBI Taxonomy" id="1476463"/>
    <lineage>
        <taxon>Bacteria</taxon>
        <taxon>Pseudomonadati</taxon>
        <taxon>Bacteroidota</taxon>
        <taxon>Flavobacteriia</taxon>
        <taxon>Flavobacteriales</taxon>
        <taxon>Flavobacteriaceae</taxon>
        <taxon>Flavobacterium</taxon>
    </lineage>
</organism>
<evidence type="ECO:0000313" key="2">
    <source>
        <dbReference type="Proteomes" id="UP000658793"/>
    </source>
</evidence>
<accession>A0ABQ1HH91</accession>
<name>A0ABQ1HH91_9FLAO</name>
<reference evidence="2" key="1">
    <citation type="journal article" date="2019" name="Int. J. Syst. Evol. Microbiol.">
        <title>The Global Catalogue of Microorganisms (GCM) 10K type strain sequencing project: providing services to taxonomists for standard genome sequencing and annotation.</title>
        <authorList>
            <consortium name="The Broad Institute Genomics Platform"/>
            <consortium name="The Broad Institute Genome Sequencing Center for Infectious Disease"/>
            <person name="Wu L."/>
            <person name="Ma J."/>
        </authorList>
    </citation>
    <scope>NUCLEOTIDE SEQUENCE [LARGE SCALE GENOMIC DNA]</scope>
    <source>
        <strain evidence="2">CGMCC 1.12811</strain>
    </source>
</reference>
<evidence type="ECO:0000313" key="1">
    <source>
        <dbReference type="EMBL" id="GGA77364.1"/>
    </source>
</evidence>